<protein>
    <submittedName>
        <fullName evidence="1">Uncharacterized protein</fullName>
    </submittedName>
</protein>
<name>A0A0U1LM73_TALIS</name>
<dbReference type="EMBL" id="CVMT01000001">
    <property type="protein sequence ID" value="CRG84141.1"/>
    <property type="molecule type" value="Genomic_DNA"/>
</dbReference>
<evidence type="ECO:0000313" key="1">
    <source>
        <dbReference type="EMBL" id="CRG84141.1"/>
    </source>
</evidence>
<reference evidence="1 2" key="1">
    <citation type="submission" date="2015-04" db="EMBL/GenBank/DDBJ databases">
        <authorList>
            <person name="Syromyatnikov M.Y."/>
            <person name="Popov V.N."/>
        </authorList>
    </citation>
    <scope>NUCLEOTIDE SEQUENCE [LARGE SCALE GENOMIC DNA]</scope>
    <source>
        <strain evidence="1">WF-38-12</strain>
    </source>
</reference>
<keyword evidence="2" id="KW-1185">Reference proteome</keyword>
<gene>
    <name evidence="1" type="ORF">PISL3812_01467</name>
</gene>
<sequence>MATDVTARPYTALLTVLSASLGLPRKQLRDAGGAPCPPLIEQPLTLSLLPATYCDYCALSNYYSYYSSALERPAFRPHPSSSITKTTSLSFVNSLRRFGVCSLTPGGRLQQLEYTAIPPA</sequence>
<dbReference type="AlphaFoldDB" id="A0A0U1LM73"/>
<evidence type="ECO:0000313" key="2">
    <source>
        <dbReference type="Proteomes" id="UP000054383"/>
    </source>
</evidence>
<dbReference type="Proteomes" id="UP000054383">
    <property type="component" value="Unassembled WGS sequence"/>
</dbReference>
<accession>A0A0U1LM73</accession>
<proteinExistence type="predicted"/>
<organism evidence="1 2">
    <name type="scientific">Talaromyces islandicus</name>
    <name type="common">Penicillium islandicum</name>
    <dbReference type="NCBI Taxonomy" id="28573"/>
    <lineage>
        <taxon>Eukaryota</taxon>
        <taxon>Fungi</taxon>
        <taxon>Dikarya</taxon>
        <taxon>Ascomycota</taxon>
        <taxon>Pezizomycotina</taxon>
        <taxon>Eurotiomycetes</taxon>
        <taxon>Eurotiomycetidae</taxon>
        <taxon>Eurotiales</taxon>
        <taxon>Trichocomaceae</taxon>
        <taxon>Talaromyces</taxon>
        <taxon>Talaromyces sect. Islandici</taxon>
    </lineage>
</organism>